<keyword evidence="2" id="KW-0547">Nucleotide-binding</keyword>
<evidence type="ECO:0000259" key="1">
    <source>
        <dbReference type="Pfam" id="PF00005"/>
    </source>
</evidence>
<comment type="caution">
    <text evidence="2">The sequence shown here is derived from an EMBL/GenBank/DDBJ whole genome shotgun (WGS) entry which is preliminary data.</text>
</comment>
<gene>
    <name evidence="2" type="ORF">ACFPQ6_09785</name>
</gene>
<accession>A0ABW1DJ13</accession>
<protein>
    <submittedName>
        <fullName evidence="2">ATP-binding cassette domain-containing protein</fullName>
    </submittedName>
</protein>
<dbReference type="Gene3D" id="3.40.50.300">
    <property type="entry name" value="P-loop containing nucleotide triphosphate hydrolases"/>
    <property type="match status" value="1"/>
</dbReference>
<evidence type="ECO:0000313" key="2">
    <source>
        <dbReference type="EMBL" id="MFC5848600.1"/>
    </source>
</evidence>
<sequence length="88" mass="9202">MLKAEHVARTYGDETVLDGIDLELRPGDRLGLIGENGSGKSTLLRVLAGLEPPDAGRVSAGGRVAQLAQHTDADARTVQEAVTPTGLR</sequence>
<dbReference type="InterPro" id="IPR027417">
    <property type="entry name" value="P-loop_NTPase"/>
</dbReference>
<dbReference type="PANTHER" id="PTHR42855:SF1">
    <property type="entry name" value="ABC TRANSPORTER DOMAIN-CONTAINING PROTEIN"/>
    <property type="match status" value="1"/>
</dbReference>
<feature type="domain" description="ABC transporter" evidence="1">
    <location>
        <begin position="17"/>
        <end position="67"/>
    </location>
</feature>
<dbReference type="InterPro" id="IPR051309">
    <property type="entry name" value="ABCF_ATPase"/>
</dbReference>
<dbReference type="PANTHER" id="PTHR42855">
    <property type="entry name" value="ABC TRANSPORTER ATP-BINDING SUBUNIT"/>
    <property type="match status" value="1"/>
</dbReference>
<dbReference type="SUPFAM" id="SSF52540">
    <property type="entry name" value="P-loop containing nucleoside triphosphate hydrolases"/>
    <property type="match status" value="1"/>
</dbReference>
<keyword evidence="3" id="KW-1185">Reference proteome</keyword>
<dbReference type="RefSeq" id="WP_380048806.1">
    <property type="nucleotide sequence ID" value="NZ_JBHSOH010000009.1"/>
</dbReference>
<proteinExistence type="predicted"/>
<organism evidence="2 3">
    <name type="scientific">Deinococcus petrolearius</name>
    <dbReference type="NCBI Taxonomy" id="1751295"/>
    <lineage>
        <taxon>Bacteria</taxon>
        <taxon>Thermotogati</taxon>
        <taxon>Deinococcota</taxon>
        <taxon>Deinococci</taxon>
        <taxon>Deinococcales</taxon>
        <taxon>Deinococcaceae</taxon>
        <taxon>Deinococcus</taxon>
    </lineage>
</organism>
<name>A0ABW1DJ13_9DEIO</name>
<keyword evidence="2" id="KW-0067">ATP-binding</keyword>
<dbReference type="InterPro" id="IPR003439">
    <property type="entry name" value="ABC_transporter-like_ATP-bd"/>
</dbReference>
<evidence type="ECO:0000313" key="3">
    <source>
        <dbReference type="Proteomes" id="UP001595979"/>
    </source>
</evidence>
<dbReference type="Pfam" id="PF00005">
    <property type="entry name" value="ABC_tran"/>
    <property type="match status" value="1"/>
</dbReference>
<dbReference type="Proteomes" id="UP001595979">
    <property type="component" value="Unassembled WGS sequence"/>
</dbReference>
<dbReference type="EMBL" id="JBHSOH010000009">
    <property type="protein sequence ID" value="MFC5848600.1"/>
    <property type="molecule type" value="Genomic_DNA"/>
</dbReference>
<dbReference type="GO" id="GO:0005524">
    <property type="term" value="F:ATP binding"/>
    <property type="evidence" value="ECO:0007669"/>
    <property type="project" value="UniProtKB-KW"/>
</dbReference>
<reference evidence="3" key="1">
    <citation type="journal article" date="2019" name="Int. J. Syst. Evol. Microbiol.">
        <title>The Global Catalogue of Microorganisms (GCM) 10K type strain sequencing project: providing services to taxonomists for standard genome sequencing and annotation.</title>
        <authorList>
            <consortium name="The Broad Institute Genomics Platform"/>
            <consortium name="The Broad Institute Genome Sequencing Center for Infectious Disease"/>
            <person name="Wu L."/>
            <person name="Ma J."/>
        </authorList>
    </citation>
    <scope>NUCLEOTIDE SEQUENCE [LARGE SCALE GENOMIC DNA]</scope>
    <source>
        <strain evidence="3">CGMCC 1.15053</strain>
    </source>
</reference>